<feature type="region of interest" description="Disordered" evidence="1">
    <location>
        <begin position="134"/>
        <end position="249"/>
    </location>
</feature>
<evidence type="ECO:0000313" key="3">
    <source>
        <dbReference type="EMBL" id="PTB73948.1"/>
    </source>
</evidence>
<name>A0A2T4BX98_TRILO</name>
<feature type="compositionally biased region" description="Polar residues" evidence="1">
    <location>
        <begin position="146"/>
        <end position="210"/>
    </location>
</feature>
<protein>
    <recommendedName>
        <fullName evidence="5">Carbohydrate-binding module family 18 protein</fullName>
    </recommendedName>
</protein>
<proteinExistence type="predicted"/>
<accession>A0A2T4BX98</accession>
<sequence>MISNSATKFLLLLLLSPTPLAATTLIPHKPPARLLAQAPPTTPLQALSAIIIVAAQCRPGESTCNAGCMPPRSECCPDGLGYCKQGYACVVPCGEKLCMPEGAVCCSDGGYCHVGEECFQNGFKEYCQKVGDNGSTTTGPTRTGTVAESTTTARDQSTASSGALSSKTIADDSLASTTAETQTEAPTSASTSAQGISFESVSNIRSTPGVVSSPPFRPEESSSSSTTTTTASSTSSATGPSTATSTSDGHVVNQNVMLGAIMALAAVSIMTVL</sequence>
<evidence type="ECO:0008006" key="5">
    <source>
        <dbReference type="Google" id="ProtNLM"/>
    </source>
</evidence>
<feature type="compositionally biased region" description="Low complexity" evidence="1">
    <location>
        <begin position="134"/>
        <end position="145"/>
    </location>
</feature>
<gene>
    <name evidence="3" type="ORF">M440DRAFT_1471948</name>
</gene>
<keyword evidence="2" id="KW-0732">Signal</keyword>
<evidence type="ECO:0000256" key="1">
    <source>
        <dbReference type="SAM" id="MobiDB-lite"/>
    </source>
</evidence>
<keyword evidence="4" id="KW-1185">Reference proteome</keyword>
<dbReference type="AlphaFoldDB" id="A0A2T4BX98"/>
<dbReference type="EMBL" id="KZ679137">
    <property type="protein sequence ID" value="PTB73948.1"/>
    <property type="molecule type" value="Genomic_DNA"/>
</dbReference>
<evidence type="ECO:0000256" key="2">
    <source>
        <dbReference type="SAM" id="SignalP"/>
    </source>
</evidence>
<evidence type="ECO:0000313" key="4">
    <source>
        <dbReference type="Proteomes" id="UP000240760"/>
    </source>
</evidence>
<feature type="chain" id="PRO_5015736791" description="Carbohydrate-binding module family 18 protein" evidence="2">
    <location>
        <begin position="23"/>
        <end position="273"/>
    </location>
</feature>
<feature type="signal peptide" evidence="2">
    <location>
        <begin position="1"/>
        <end position="22"/>
    </location>
</feature>
<dbReference type="Proteomes" id="UP000240760">
    <property type="component" value="Unassembled WGS sequence"/>
</dbReference>
<feature type="compositionally biased region" description="Low complexity" evidence="1">
    <location>
        <begin position="221"/>
        <end position="247"/>
    </location>
</feature>
<reference evidence="3 4" key="1">
    <citation type="submission" date="2016-07" db="EMBL/GenBank/DDBJ databases">
        <title>Multiple horizontal gene transfer events from other fungi enriched the ability of initially mycotrophic Trichoderma (Ascomycota) to feed on dead plant biomass.</title>
        <authorList>
            <consortium name="DOE Joint Genome Institute"/>
            <person name="Aerts A."/>
            <person name="Atanasova L."/>
            <person name="Chenthamara K."/>
            <person name="Zhang J."/>
            <person name="Grujic M."/>
            <person name="Henrissat B."/>
            <person name="Kuo A."/>
            <person name="Salamov A."/>
            <person name="Lipzen A."/>
            <person name="Labutti K."/>
            <person name="Barry K."/>
            <person name="Miao Y."/>
            <person name="Rahimi M.J."/>
            <person name="Shen Q."/>
            <person name="Grigoriev I.V."/>
            <person name="Kubicek C.P."/>
            <person name="Druzhinina I.S."/>
        </authorList>
    </citation>
    <scope>NUCLEOTIDE SEQUENCE [LARGE SCALE GENOMIC DNA]</scope>
    <source>
        <strain evidence="3 4">ATCC 18648</strain>
    </source>
</reference>
<dbReference type="OrthoDB" id="5152093at2759"/>
<organism evidence="3 4">
    <name type="scientific">Trichoderma longibrachiatum ATCC 18648</name>
    <dbReference type="NCBI Taxonomy" id="983965"/>
    <lineage>
        <taxon>Eukaryota</taxon>
        <taxon>Fungi</taxon>
        <taxon>Dikarya</taxon>
        <taxon>Ascomycota</taxon>
        <taxon>Pezizomycotina</taxon>
        <taxon>Sordariomycetes</taxon>
        <taxon>Hypocreomycetidae</taxon>
        <taxon>Hypocreales</taxon>
        <taxon>Hypocreaceae</taxon>
        <taxon>Trichoderma</taxon>
    </lineage>
</organism>